<keyword evidence="1" id="KW-0808">Transferase</keyword>
<dbReference type="EMBL" id="DYZA01000106">
    <property type="protein sequence ID" value="HJD97095.1"/>
    <property type="molecule type" value="Genomic_DNA"/>
</dbReference>
<keyword evidence="2" id="KW-0012">Acyltransferase</keyword>
<dbReference type="PANTHER" id="PTHR43420">
    <property type="entry name" value="ACETYLTRANSFERASE"/>
    <property type="match status" value="1"/>
</dbReference>
<reference evidence="4" key="2">
    <citation type="submission" date="2021-09" db="EMBL/GenBank/DDBJ databases">
        <authorList>
            <person name="Gilroy R."/>
        </authorList>
    </citation>
    <scope>NUCLEOTIDE SEQUENCE</scope>
    <source>
        <strain evidence="4">ChiGjej2B2-19336</strain>
    </source>
</reference>
<dbReference type="GO" id="GO:0016747">
    <property type="term" value="F:acyltransferase activity, transferring groups other than amino-acyl groups"/>
    <property type="evidence" value="ECO:0007669"/>
    <property type="project" value="InterPro"/>
</dbReference>
<reference evidence="4" key="1">
    <citation type="journal article" date="2021" name="PeerJ">
        <title>Extensive microbial diversity within the chicken gut microbiome revealed by metagenomics and culture.</title>
        <authorList>
            <person name="Gilroy R."/>
            <person name="Ravi A."/>
            <person name="Getino M."/>
            <person name="Pursley I."/>
            <person name="Horton D.L."/>
            <person name="Alikhan N.F."/>
            <person name="Baker D."/>
            <person name="Gharbi K."/>
            <person name="Hall N."/>
            <person name="Watson M."/>
            <person name="Adriaenssens E.M."/>
            <person name="Foster-Nyarko E."/>
            <person name="Jarju S."/>
            <person name="Secka A."/>
            <person name="Antonio M."/>
            <person name="Oren A."/>
            <person name="Chaudhuri R.R."/>
            <person name="La Ragione R."/>
            <person name="Hildebrand F."/>
            <person name="Pallen M.J."/>
        </authorList>
    </citation>
    <scope>NUCLEOTIDE SEQUENCE</scope>
    <source>
        <strain evidence="4">ChiGjej2B2-19336</strain>
    </source>
</reference>
<sequence>MIRRARECDIDAVEKHYVELLTFEREHGSTTNWKMGVYPTRGVAERGVAEGWLYVMEEEGEVCASMLLNHVQLDVYASISWQYAAEPDKVLVIHTLCVPPSQAGKGAGTRMVLFALEEAARRGCDVMRLDTWEHNEPAAKLYLRLGFRYAGKAATLFEGGIDEHLIFLEKRVREEPFG</sequence>
<dbReference type="InterPro" id="IPR016181">
    <property type="entry name" value="Acyl_CoA_acyltransferase"/>
</dbReference>
<dbReference type="InterPro" id="IPR050680">
    <property type="entry name" value="YpeA/RimI_acetyltransf"/>
</dbReference>
<evidence type="ECO:0000313" key="5">
    <source>
        <dbReference type="Proteomes" id="UP000698963"/>
    </source>
</evidence>
<accession>A0A921AVH6</accession>
<protein>
    <submittedName>
        <fullName evidence="4">GNAT family N-acetyltransferase</fullName>
    </submittedName>
</protein>
<evidence type="ECO:0000313" key="4">
    <source>
        <dbReference type="EMBL" id="HJD97095.1"/>
    </source>
</evidence>
<dbReference type="AlphaFoldDB" id="A0A921AVH6"/>
<dbReference type="Gene3D" id="3.40.630.30">
    <property type="match status" value="1"/>
</dbReference>
<dbReference type="InterPro" id="IPR000182">
    <property type="entry name" value="GNAT_dom"/>
</dbReference>
<dbReference type="RefSeq" id="WP_304121946.1">
    <property type="nucleotide sequence ID" value="NZ_DYZA01000106.1"/>
</dbReference>
<proteinExistence type="predicted"/>
<organism evidence="4 5">
    <name type="scientific">Mailhella massiliensis</name>
    <dbReference type="NCBI Taxonomy" id="1903261"/>
    <lineage>
        <taxon>Bacteria</taxon>
        <taxon>Pseudomonadati</taxon>
        <taxon>Thermodesulfobacteriota</taxon>
        <taxon>Desulfovibrionia</taxon>
        <taxon>Desulfovibrionales</taxon>
        <taxon>Desulfovibrionaceae</taxon>
        <taxon>Mailhella</taxon>
    </lineage>
</organism>
<dbReference type="CDD" id="cd04301">
    <property type="entry name" value="NAT_SF"/>
    <property type="match status" value="1"/>
</dbReference>
<dbReference type="Proteomes" id="UP000698963">
    <property type="component" value="Unassembled WGS sequence"/>
</dbReference>
<dbReference type="SUPFAM" id="SSF55729">
    <property type="entry name" value="Acyl-CoA N-acyltransferases (Nat)"/>
    <property type="match status" value="1"/>
</dbReference>
<dbReference type="Pfam" id="PF00583">
    <property type="entry name" value="Acetyltransf_1"/>
    <property type="match status" value="1"/>
</dbReference>
<evidence type="ECO:0000259" key="3">
    <source>
        <dbReference type="PROSITE" id="PS51186"/>
    </source>
</evidence>
<gene>
    <name evidence="4" type="ORF">K8W16_05570</name>
</gene>
<dbReference type="PANTHER" id="PTHR43420:SF44">
    <property type="entry name" value="ACETYLTRANSFERASE YPEA"/>
    <property type="match status" value="1"/>
</dbReference>
<feature type="domain" description="N-acetyltransferase" evidence="3">
    <location>
        <begin position="1"/>
        <end position="173"/>
    </location>
</feature>
<name>A0A921AVH6_9BACT</name>
<dbReference type="PROSITE" id="PS51186">
    <property type="entry name" value="GNAT"/>
    <property type="match status" value="1"/>
</dbReference>
<comment type="caution">
    <text evidence="4">The sequence shown here is derived from an EMBL/GenBank/DDBJ whole genome shotgun (WGS) entry which is preliminary data.</text>
</comment>
<evidence type="ECO:0000256" key="1">
    <source>
        <dbReference type="ARBA" id="ARBA00022679"/>
    </source>
</evidence>
<evidence type="ECO:0000256" key="2">
    <source>
        <dbReference type="ARBA" id="ARBA00023315"/>
    </source>
</evidence>